<gene>
    <name evidence="1" type="ORF">SAMN02745975_03412</name>
</gene>
<organism evidence="1 2">
    <name type="scientific">Geosporobacter subterraneus DSM 17957</name>
    <dbReference type="NCBI Taxonomy" id="1121919"/>
    <lineage>
        <taxon>Bacteria</taxon>
        <taxon>Bacillati</taxon>
        <taxon>Bacillota</taxon>
        <taxon>Clostridia</taxon>
        <taxon>Peptostreptococcales</taxon>
        <taxon>Thermotaleaceae</taxon>
        <taxon>Geosporobacter</taxon>
    </lineage>
</organism>
<dbReference type="InterPro" id="IPR029037">
    <property type="entry name" value="DUF1407/YfgJ-like_sf"/>
</dbReference>
<dbReference type="SUPFAM" id="SSF161187">
    <property type="entry name" value="YfgJ-like"/>
    <property type="match status" value="1"/>
</dbReference>
<dbReference type="EMBL" id="FQZV01000060">
    <property type="protein sequence ID" value="SHJ99702.1"/>
    <property type="molecule type" value="Genomic_DNA"/>
</dbReference>
<sequence>MEVICPICGNKVSDTEKQPRCPRCHTVLKEIPQCGDCKSGCSLNMKIITDEQKH</sequence>
<keyword evidence="2" id="KW-1185">Reference proteome</keyword>
<dbReference type="AlphaFoldDB" id="A0A1M6NVN2"/>
<dbReference type="Proteomes" id="UP000184536">
    <property type="component" value="Unassembled WGS sequence"/>
</dbReference>
<name>A0A1M6NVN2_9FIRM</name>
<protein>
    <submittedName>
        <fullName evidence="1">Uncharacterized protein</fullName>
    </submittedName>
</protein>
<dbReference type="STRING" id="1121919.SAMN02745975_03412"/>
<evidence type="ECO:0000313" key="1">
    <source>
        <dbReference type="EMBL" id="SHJ99702.1"/>
    </source>
</evidence>
<dbReference type="Gene3D" id="2.10.290.10">
    <property type="entry name" value="YfgJ-like"/>
    <property type="match status" value="1"/>
</dbReference>
<evidence type="ECO:0000313" key="2">
    <source>
        <dbReference type="Proteomes" id="UP000184536"/>
    </source>
</evidence>
<reference evidence="2" key="1">
    <citation type="submission" date="2016-11" db="EMBL/GenBank/DDBJ databases">
        <authorList>
            <person name="Varghese N."/>
            <person name="Submissions S."/>
        </authorList>
    </citation>
    <scope>NUCLEOTIDE SEQUENCE [LARGE SCALE GENOMIC DNA]</scope>
    <source>
        <strain evidence="2">DSM 17957</strain>
    </source>
</reference>
<dbReference type="RefSeq" id="WP_190014650.1">
    <property type="nucleotide sequence ID" value="NZ_FQZV01000060.1"/>
</dbReference>
<accession>A0A1M6NVN2</accession>
<proteinExistence type="predicted"/>